<keyword evidence="3" id="KW-1185">Reference proteome</keyword>
<comment type="caution">
    <text evidence="2">The sequence shown here is derived from an EMBL/GenBank/DDBJ whole genome shotgun (WGS) entry which is preliminary data.</text>
</comment>
<dbReference type="AlphaFoldDB" id="A0A9W6Y603"/>
<gene>
    <name evidence="2" type="ORF">Pfra01_002272100</name>
</gene>
<evidence type="ECO:0000313" key="2">
    <source>
        <dbReference type="EMBL" id="GMF54439.1"/>
    </source>
</evidence>
<dbReference type="InterPro" id="IPR036691">
    <property type="entry name" value="Endo/exonu/phosph_ase_sf"/>
</dbReference>
<evidence type="ECO:0000256" key="1">
    <source>
        <dbReference type="SAM" id="MobiDB-lite"/>
    </source>
</evidence>
<dbReference type="Gene3D" id="3.60.10.10">
    <property type="entry name" value="Endonuclease/exonuclease/phosphatase"/>
    <property type="match status" value="1"/>
</dbReference>
<proteinExistence type="predicted"/>
<dbReference type="Proteomes" id="UP001165121">
    <property type="component" value="Unassembled WGS sequence"/>
</dbReference>
<accession>A0A9W6Y603</accession>
<feature type="compositionally biased region" description="Low complexity" evidence="1">
    <location>
        <begin position="102"/>
        <end position="115"/>
    </location>
</feature>
<sequence length="310" mass="34307">MRRNSTGRGRGFTPAQINLTTSQVHGSEKNSQAYRYQQPHPLWYYVTNRYCVPSAGDPNCPPEVKRAKAVYHEIEASTFVASFDDDAVHDAEVLDDMFESHGGSIESSCASSPSPGGVGDEAQLRANSGESEHSAKASEEYTDCDAPCCIAECACDEGGVRPPYTWRSEMPDFYGRLCIPIPPGVQLYSGGGFNCTQHDIQDMSYTPTASQHSSLALYALLRKWNLMDTLATSLPDPHDRTHLQRFYEERHTHEYAVTGHGTASSRLDRCYASDETRARIAHTNVHEDVLRTDHKGPPISIETGSNFENP</sequence>
<name>A0A9W6Y603_9STRA</name>
<organism evidence="2 3">
    <name type="scientific">Phytophthora fragariaefolia</name>
    <dbReference type="NCBI Taxonomy" id="1490495"/>
    <lineage>
        <taxon>Eukaryota</taxon>
        <taxon>Sar</taxon>
        <taxon>Stramenopiles</taxon>
        <taxon>Oomycota</taxon>
        <taxon>Peronosporomycetes</taxon>
        <taxon>Peronosporales</taxon>
        <taxon>Peronosporaceae</taxon>
        <taxon>Phytophthora</taxon>
    </lineage>
</organism>
<feature type="region of interest" description="Disordered" evidence="1">
    <location>
        <begin position="102"/>
        <end position="134"/>
    </location>
</feature>
<dbReference type="EMBL" id="BSXT01003501">
    <property type="protein sequence ID" value="GMF54439.1"/>
    <property type="molecule type" value="Genomic_DNA"/>
</dbReference>
<feature type="region of interest" description="Disordered" evidence="1">
    <location>
        <begin position="288"/>
        <end position="310"/>
    </location>
</feature>
<reference evidence="2" key="1">
    <citation type="submission" date="2023-04" db="EMBL/GenBank/DDBJ databases">
        <title>Phytophthora fragariaefolia NBRC 109709.</title>
        <authorList>
            <person name="Ichikawa N."/>
            <person name="Sato H."/>
            <person name="Tonouchi N."/>
        </authorList>
    </citation>
    <scope>NUCLEOTIDE SEQUENCE</scope>
    <source>
        <strain evidence="2">NBRC 109709</strain>
    </source>
</reference>
<evidence type="ECO:0000313" key="3">
    <source>
        <dbReference type="Proteomes" id="UP001165121"/>
    </source>
</evidence>
<protein>
    <submittedName>
        <fullName evidence="2">Unnamed protein product</fullName>
    </submittedName>
</protein>